<evidence type="ECO:0000313" key="1">
    <source>
        <dbReference type="EMBL" id="QEA08351.1"/>
    </source>
</evidence>
<dbReference type="EMBL" id="MN081869">
    <property type="protein sequence ID" value="QEA08351.1"/>
    <property type="molecule type" value="Genomic_DNA"/>
</dbReference>
<proteinExistence type="predicted"/>
<protein>
    <submittedName>
        <fullName evidence="1">Uncharacterized protein</fullName>
    </submittedName>
</protein>
<name>A0A5B8RIK1_9VIRU</name>
<reference evidence="1" key="1">
    <citation type="journal article" date="2019" name="Viruses">
        <title>Detection and Characterization of Invertebrate Iridoviruses Found in Reptiles and Prey Insects in Europe over the Past Two Decades.</title>
        <authorList>
            <person name="Papp T."/>
            <person name="Marschang R.E."/>
        </authorList>
    </citation>
    <scope>NUCLEOTIDE SEQUENCE</scope>
    <source>
        <strain evidence="1">Liz-CrIV</strain>
    </source>
</reference>
<accession>A0A5B8RIK1</accession>
<organism evidence="1">
    <name type="scientific">Iridovirus Liz-CrIV</name>
    <dbReference type="NCBI Taxonomy" id="2594309"/>
    <lineage>
        <taxon>Viruses</taxon>
        <taxon>Varidnaviria</taxon>
        <taxon>Bamfordvirae</taxon>
        <taxon>Nucleocytoviricota</taxon>
        <taxon>Megaviricetes</taxon>
        <taxon>Pimascovirales</taxon>
        <taxon>Pimascovirales incertae sedis</taxon>
        <taxon>Iridoviridae</taxon>
    </lineage>
</organism>
<sequence length="115" mass="13225">MDWKQLFIGSLDVLRNISKYLSYRDTVRFLESLKIIDVIDFIDVIDLLKVEDKNGCGNCGNIINNDFNTGYCLSCITLCESCQYPEEMCFGIKKECINYDSEIENLANYISEIHG</sequence>